<feature type="repeat" description="TPR" evidence="3">
    <location>
        <begin position="295"/>
        <end position="328"/>
    </location>
</feature>
<keyword evidence="6" id="KW-1185">Reference proteome</keyword>
<name>A0A5B9EFG3_9BACT</name>
<reference evidence="5 6" key="1">
    <citation type="submission" date="2019-08" db="EMBL/GenBank/DDBJ databases">
        <title>Complete genome sequence of Terriglobus albidus strain ORNL.</title>
        <authorList>
            <person name="Podar M."/>
        </authorList>
    </citation>
    <scope>NUCLEOTIDE SEQUENCE [LARGE SCALE GENOMIC DNA]</scope>
    <source>
        <strain evidence="5 6">ORNL</strain>
    </source>
</reference>
<dbReference type="InterPro" id="IPR019734">
    <property type="entry name" value="TPR_rpt"/>
</dbReference>
<dbReference type="InterPro" id="IPR011990">
    <property type="entry name" value="TPR-like_helical_dom_sf"/>
</dbReference>
<dbReference type="PANTHER" id="PTHR44227">
    <property type="match status" value="1"/>
</dbReference>
<sequence length="421" mass="45478">MASKIFPASLRLFTFGGALLAATSGPWVLPAAGQQLPSGTRSVADEDQDRADQYKKAQTALDQQNYAEAERLLTGLVKADPKNAGMLYQLAFSQEAQEKDDAAEGSYKAAIAADPKQFESTLALGLLQARKGHLDNARETLQRAVALQPGDAAQAKALKARVFRALAQIDQNANPAAARDWLVAALKLTPETPEDTLMVAELADAAGDTADAAAQYKKLMVKGATSPEVAVSYARYLLRHGQANEATPLLEQLLAANPDDANLKRLLAHLYTQANDPAKAEPMLRAALAATPDDPSLLDDLGSALVLEKKFDEAQQVFTKAVTLPSDRWENPKDLGETLGHLAFAASENHQPRIVLQALTQRATLLPNSPSTLFLEATANDSLHQTERAVLLYHQFLSAAAGKYPDQEWQARHRLAALEHR</sequence>
<dbReference type="Pfam" id="PF13432">
    <property type="entry name" value="TPR_16"/>
    <property type="match status" value="2"/>
</dbReference>
<evidence type="ECO:0000256" key="3">
    <source>
        <dbReference type="PROSITE-ProRule" id="PRU00339"/>
    </source>
</evidence>
<evidence type="ECO:0000313" key="5">
    <source>
        <dbReference type="EMBL" id="QEE29067.1"/>
    </source>
</evidence>
<dbReference type="PANTHER" id="PTHR44227:SF3">
    <property type="entry name" value="PROTEIN O-MANNOSYL-TRANSFERASE TMTC4"/>
    <property type="match status" value="1"/>
</dbReference>
<evidence type="ECO:0000256" key="1">
    <source>
        <dbReference type="ARBA" id="ARBA00022737"/>
    </source>
</evidence>
<protein>
    <submittedName>
        <fullName evidence="5">Tetratricopeptide repeat protein</fullName>
    </submittedName>
</protein>
<dbReference type="EMBL" id="CP042806">
    <property type="protein sequence ID" value="QEE29067.1"/>
    <property type="molecule type" value="Genomic_DNA"/>
</dbReference>
<organism evidence="5 6">
    <name type="scientific">Terriglobus albidus</name>
    <dbReference type="NCBI Taxonomy" id="1592106"/>
    <lineage>
        <taxon>Bacteria</taxon>
        <taxon>Pseudomonadati</taxon>
        <taxon>Acidobacteriota</taxon>
        <taxon>Terriglobia</taxon>
        <taxon>Terriglobales</taxon>
        <taxon>Acidobacteriaceae</taxon>
        <taxon>Terriglobus</taxon>
    </lineage>
</organism>
<evidence type="ECO:0000256" key="4">
    <source>
        <dbReference type="SAM" id="SignalP"/>
    </source>
</evidence>
<gene>
    <name evidence="5" type="ORF">FTW19_14305</name>
</gene>
<evidence type="ECO:0000256" key="2">
    <source>
        <dbReference type="ARBA" id="ARBA00022803"/>
    </source>
</evidence>
<keyword evidence="2 3" id="KW-0802">TPR repeat</keyword>
<dbReference type="PROSITE" id="PS50005">
    <property type="entry name" value="TPR"/>
    <property type="match status" value="2"/>
</dbReference>
<keyword evidence="4" id="KW-0732">Signal</keyword>
<dbReference type="SUPFAM" id="SSF48452">
    <property type="entry name" value="TPR-like"/>
    <property type="match status" value="2"/>
</dbReference>
<feature type="signal peptide" evidence="4">
    <location>
        <begin position="1"/>
        <end position="21"/>
    </location>
</feature>
<dbReference type="KEGG" id="talb:FTW19_14305"/>
<dbReference type="OrthoDB" id="115009at2"/>
<evidence type="ECO:0000313" key="6">
    <source>
        <dbReference type="Proteomes" id="UP000321820"/>
    </source>
</evidence>
<accession>A0A5B9EFG3</accession>
<feature type="chain" id="PRO_5022863056" evidence="4">
    <location>
        <begin position="22"/>
        <end position="421"/>
    </location>
</feature>
<dbReference type="InterPro" id="IPR052346">
    <property type="entry name" value="O-mannosyl-transferase_TMTC"/>
</dbReference>
<dbReference type="AlphaFoldDB" id="A0A5B9EFG3"/>
<dbReference type="Gene3D" id="1.25.40.10">
    <property type="entry name" value="Tetratricopeptide repeat domain"/>
    <property type="match status" value="2"/>
</dbReference>
<feature type="repeat" description="TPR" evidence="3">
    <location>
        <begin position="118"/>
        <end position="151"/>
    </location>
</feature>
<dbReference type="Proteomes" id="UP000321820">
    <property type="component" value="Chromosome"/>
</dbReference>
<dbReference type="Pfam" id="PF14559">
    <property type="entry name" value="TPR_19"/>
    <property type="match status" value="1"/>
</dbReference>
<dbReference type="SMART" id="SM00028">
    <property type="entry name" value="TPR"/>
    <property type="match status" value="5"/>
</dbReference>
<dbReference type="RefSeq" id="WP_147648266.1">
    <property type="nucleotide sequence ID" value="NZ_CP042806.1"/>
</dbReference>
<keyword evidence="1" id="KW-0677">Repeat</keyword>
<proteinExistence type="predicted"/>